<proteinExistence type="predicted"/>
<dbReference type="Proteomes" id="UP000010411">
    <property type="component" value="Unassembled WGS sequence"/>
</dbReference>
<feature type="non-terminal residue" evidence="2">
    <location>
        <position position="1"/>
    </location>
</feature>
<comment type="caution">
    <text evidence="2">The sequence shown here is derived from an EMBL/GenBank/DDBJ whole genome shotgun (WGS) entry which is preliminary data.</text>
</comment>
<feature type="region of interest" description="Disordered" evidence="1">
    <location>
        <begin position="1"/>
        <end position="20"/>
    </location>
</feature>
<sequence>VALRPTPLLQQRNPHRARSQ</sequence>
<evidence type="ECO:0000256" key="1">
    <source>
        <dbReference type="SAM" id="MobiDB-lite"/>
    </source>
</evidence>
<reference evidence="2 3" key="1">
    <citation type="submission" date="2012-11" db="EMBL/GenBank/DDBJ databases">
        <authorList>
            <person name="Huguet-Tapia J.C."/>
            <person name="Durkin A.S."/>
            <person name="Pettis G.S."/>
            <person name="Badger J.H."/>
        </authorList>
    </citation>
    <scope>NUCLEOTIDE SEQUENCE [LARGE SCALE GENOMIC DNA]</scope>
    <source>
        <strain evidence="2 3">91-03</strain>
    </source>
</reference>
<protein>
    <submittedName>
        <fullName evidence="2">Oxidoreductase, short chain dehydrogenase/reductase family protein</fullName>
    </submittedName>
</protein>
<accession>L1KWT4</accession>
<dbReference type="EMBL" id="AEJC01000317">
    <property type="protein sequence ID" value="EKX65087.1"/>
    <property type="molecule type" value="Genomic_DNA"/>
</dbReference>
<dbReference type="AlphaFoldDB" id="L1KWT4"/>
<gene>
    <name evidence="2" type="ORF">STRIP9103_09438</name>
</gene>
<keyword evidence="3" id="KW-1185">Reference proteome</keyword>
<organism evidence="2 3">
    <name type="scientific">Streptomyces ipomoeae 91-03</name>
    <dbReference type="NCBI Taxonomy" id="698759"/>
    <lineage>
        <taxon>Bacteria</taxon>
        <taxon>Bacillati</taxon>
        <taxon>Actinomycetota</taxon>
        <taxon>Actinomycetes</taxon>
        <taxon>Kitasatosporales</taxon>
        <taxon>Streptomycetaceae</taxon>
        <taxon>Streptomyces</taxon>
    </lineage>
</organism>
<evidence type="ECO:0000313" key="2">
    <source>
        <dbReference type="EMBL" id="EKX65087.1"/>
    </source>
</evidence>
<name>L1KWT4_9ACTN</name>
<evidence type="ECO:0000313" key="3">
    <source>
        <dbReference type="Proteomes" id="UP000010411"/>
    </source>
</evidence>